<sequence length="116" mass="13461">MGKQVYEKIFELIKAKGMTQKDFSKATGIPESTVSDWKKKRYNPGVDKIPVICKALGITTAELLDYEEKDEIGCRYYLSSDEMVVIESYRAVDDNEKKHIKTYVNYILEMYKKKGM</sequence>
<dbReference type="InterPro" id="IPR001387">
    <property type="entry name" value="Cro/C1-type_HTH"/>
</dbReference>
<dbReference type="SUPFAM" id="SSF47413">
    <property type="entry name" value="lambda repressor-like DNA-binding domains"/>
    <property type="match status" value="1"/>
</dbReference>
<dbReference type="PROSITE" id="PS50943">
    <property type="entry name" value="HTH_CROC1"/>
    <property type="match status" value="1"/>
</dbReference>
<organism evidence="2 3">
    <name type="scientific">Pseudobutyrivibrio ruminis</name>
    <dbReference type="NCBI Taxonomy" id="46206"/>
    <lineage>
        <taxon>Bacteria</taxon>
        <taxon>Bacillati</taxon>
        <taxon>Bacillota</taxon>
        <taxon>Clostridia</taxon>
        <taxon>Lachnospirales</taxon>
        <taxon>Lachnospiraceae</taxon>
        <taxon>Pseudobutyrivibrio</taxon>
    </lineage>
</organism>
<evidence type="ECO:0000313" key="3">
    <source>
        <dbReference type="Proteomes" id="UP000766246"/>
    </source>
</evidence>
<reference evidence="2" key="1">
    <citation type="submission" date="2019-04" db="EMBL/GenBank/DDBJ databases">
        <title>Evolution of Biomass-Degrading Anaerobic Consortia Revealed by Metagenomics.</title>
        <authorList>
            <person name="Peng X."/>
        </authorList>
    </citation>
    <scope>NUCLEOTIDE SEQUENCE</scope>
    <source>
        <strain evidence="2">SIG311</strain>
    </source>
</reference>
<evidence type="ECO:0000313" key="2">
    <source>
        <dbReference type="EMBL" id="MBE5918505.1"/>
    </source>
</evidence>
<protein>
    <submittedName>
        <fullName evidence="2">Helix-turn-helix transcriptional regulator</fullName>
    </submittedName>
</protein>
<feature type="domain" description="HTH cro/C1-type" evidence="1">
    <location>
        <begin position="11"/>
        <end position="63"/>
    </location>
</feature>
<accession>A0A927U9K1</accession>
<dbReference type="Pfam" id="PF13443">
    <property type="entry name" value="HTH_26"/>
    <property type="match status" value="1"/>
</dbReference>
<gene>
    <name evidence="2" type="ORF">E7272_01555</name>
</gene>
<dbReference type="AlphaFoldDB" id="A0A927U9K1"/>
<dbReference type="InterPro" id="IPR010982">
    <property type="entry name" value="Lambda_DNA-bd_dom_sf"/>
</dbReference>
<proteinExistence type="predicted"/>
<dbReference type="Gene3D" id="1.10.260.40">
    <property type="entry name" value="lambda repressor-like DNA-binding domains"/>
    <property type="match status" value="1"/>
</dbReference>
<dbReference type="SMART" id="SM00530">
    <property type="entry name" value="HTH_XRE"/>
    <property type="match status" value="1"/>
</dbReference>
<comment type="caution">
    <text evidence="2">The sequence shown here is derived from an EMBL/GenBank/DDBJ whole genome shotgun (WGS) entry which is preliminary data.</text>
</comment>
<evidence type="ECO:0000259" key="1">
    <source>
        <dbReference type="PROSITE" id="PS50943"/>
    </source>
</evidence>
<dbReference type="CDD" id="cd00093">
    <property type="entry name" value="HTH_XRE"/>
    <property type="match status" value="1"/>
</dbReference>
<name>A0A927U9K1_9FIRM</name>
<dbReference type="GO" id="GO:0003677">
    <property type="term" value="F:DNA binding"/>
    <property type="evidence" value="ECO:0007669"/>
    <property type="project" value="InterPro"/>
</dbReference>
<dbReference type="EMBL" id="SVER01000003">
    <property type="protein sequence ID" value="MBE5918505.1"/>
    <property type="molecule type" value="Genomic_DNA"/>
</dbReference>
<dbReference type="Proteomes" id="UP000766246">
    <property type="component" value="Unassembled WGS sequence"/>
</dbReference>